<protein>
    <submittedName>
        <fullName evidence="2">Uncharacterized protein</fullName>
    </submittedName>
</protein>
<reference evidence="2 3" key="1">
    <citation type="submission" date="2024-02" db="EMBL/GenBank/DDBJ databases">
        <authorList>
            <person name="Chen Y."/>
            <person name="Shah S."/>
            <person name="Dougan E. K."/>
            <person name="Thang M."/>
            <person name="Chan C."/>
        </authorList>
    </citation>
    <scope>NUCLEOTIDE SEQUENCE [LARGE SCALE GENOMIC DNA]</scope>
</reference>
<evidence type="ECO:0000256" key="1">
    <source>
        <dbReference type="SAM" id="MobiDB-lite"/>
    </source>
</evidence>
<feature type="non-terminal residue" evidence="2">
    <location>
        <position position="290"/>
    </location>
</feature>
<evidence type="ECO:0000313" key="2">
    <source>
        <dbReference type="EMBL" id="CAK9000342.1"/>
    </source>
</evidence>
<feature type="non-terminal residue" evidence="2">
    <location>
        <position position="1"/>
    </location>
</feature>
<keyword evidence="3" id="KW-1185">Reference proteome</keyword>
<feature type="compositionally biased region" description="Basic and acidic residues" evidence="1">
    <location>
        <begin position="72"/>
        <end position="81"/>
    </location>
</feature>
<proteinExistence type="predicted"/>
<dbReference type="EMBL" id="CAXAMN010002587">
    <property type="protein sequence ID" value="CAK9000342.1"/>
    <property type="molecule type" value="Genomic_DNA"/>
</dbReference>
<organism evidence="2 3">
    <name type="scientific">Durusdinium trenchii</name>
    <dbReference type="NCBI Taxonomy" id="1381693"/>
    <lineage>
        <taxon>Eukaryota</taxon>
        <taxon>Sar</taxon>
        <taxon>Alveolata</taxon>
        <taxon>Dinophyceae</taxon>
        <taxon>Suessiales</taxon>
        <taxon>Symbiodiniaceae</taxon>
        <taxon>Durusdinium</taxon>
    </lineage>
</organism>
<accession>A0ABP0IFU0</accession>
<dbReference type="Proteomes" id="UP001642484">
    <property type="component" value="Unassembled WGS sequence"/>
</dbReference>
<evidence type="ECO:0000313" key="3">
    <source>
        <dbReference type="Proteomes" id="UP001642484"/>
    </source>
</evidence>
<feature type="region of interest" description="Disordered" evidence="1">
    <location>
        <begin position="52"/>
        <end position="94"/>
    </location>
</feature>
<gene>
    <name evidence="2" type="ORF">CCMP2556_LOCUS6032</name>
</gene>
<name>A0ABP0IFU0_9DINO</name>
<comment type="caution">
    <text evidence="2">The sequence shown here is derived from an EMBL/GenBank/DDBJ whole genome shotgun (WGS) entry which is preliminary data.</text>
</comment>
<sequence>DLIDTVDFEECDQADESVEAELGLPSCPEEDPHKVLQVLEDRQALIRELEQVLAEAPSGNNGPAEDPPVENQQHKQGRETELPSQEARPMTDKPGKNCFEKILAEVQSNPCFLEEHEAFSAGCLQRLRALVTPVKKFVDQVRIAEKSKTQIQGLRPNENQYNVMKSQLYRARQFNRFTAARTGRMYNWFAAQQSLVERVSGDSVEETDEANAILPSTVFRPICSKDVQLLLIKEVVGSIVKFSVALTFSVFRGAVARDQTVCRKIRVSKSMGINSPAEAVSRISVIFLEW</sequence>